<keyword evidence="1" id="KW-0472">Membrane</keyword>
<dbReference type="KEGG" id="fmr:Fuma_03804"/>
<accession>A0A1P8WJD9</accession>
<sequence length="265" mass="28659">MKVLEPTLDVRPNRRGLSSTWLVAIGLVGVAVIVIAIANDSSTSSADTDEQNLANSDIDMIDAADISEAEASRIRDVMDDEELTEGPPYAQEISGTIVDVSQDALSIKVDDETYEWPLASDMEVWKSGELDETAALHAGDSITVYLQQLGSRQNGWMNAIARIAVDDRSAASTVDPSETRYVGRVIEIGTESISIRNSFDNDSTLRVDPTVVVTREKDANGEKEDGLSSISVGDRVELFGERIGSRSDGWKTVVGRINVVAPNTK</sequence>
<dbReference type="AlphaFoldDB" id="A0A1P8WJD9"/>
<gene>
    <name evidence="2" type="ORF">Fuma_03804</name>
</gene>
<dbReference type="EMBL" id="CP017641">
    <property type="protein sequence ID" value="APZ94180.1"/>
    <property type="molecule type" value="Genomic_DNA"/>
</dbReference>
<evidence type="ECO:0000313" key="3">
    <source>
        <dbReference type="Proteomes" id="UP000187735"/>
    </source>
</evidence>
<keyword evidence="1" id="KW-0812">Transmembrane</keyword>
<dbReference type="Proteomes" id="UP000187735">
    <property type="component" value="Chromosome"/>
</dbReference>
<dbReference type="RefSeq" id="WP_077025533.1">
    <property type="nucleotide sequence ID" value="NZ_CP017641.1"/>
</dbReference>
<reference evidence="2 3" key="1">
    <citation type="journal article" date="2016" name="Front. Microbiol.">
        <title>Fuerstia marisgermanicae gen. nov., sp. nov., an Unusual Member of the Phylum Planctomycetes from the German Wadden Sea.</title>
        <authorList>
            <person name="Kohn T."/>
            <person name="Heuer A."/>
            <person name="Jogler M."/>
            <person name="Vollmers J."/>
            <person name="Boedeker C."/>
            <person name="Bunk B."/>
            <person name="Rast P."/>
            <person name="Borchert D."/>
            <person name="Glockner I."/>
            <person name="Freese H.M."/>
            <person name="Klenk H.P."/>
            <person name="Overmann J."/>
            <person name="Kaster A.K."/>
            <person name="Rohde M."/>
            <person name="Wiegand S."/>
            <person name="Jogler C."/>
        </authorList>
    </citation>
    <scope>NUCLEOTIDE SEQUENCE [LARGE SCALE GENOMIC DNA]</scope>
    <source>
        <strain evidence="2 3">NH11</strain>
    </source>
</reference>
<organism evidence="2 3">
    <name type="scientific">Fuerstiella marisgermanici</name>
    <dbReference type="NCBI Taxonomy" id="1891926"/>
    <lineage>
        <taxon>Bacteria</taxon>
        <taxon>Pseudomonadati</taxon>
        <taxon>Planctomycetota</taxon>
        <taxon>Planctomycetia</taxon>
        <taxon>Planctomycetales</taxon>
        <taxon>Planctomycetaceae</taxon>
        <taxon>Fuerstiella</taxon>
    </lineage>
</organism>
<evidence type="ECO:0000313" key="2">
    <source>
        <dbReference type="EMBL" id="APZ94180.1"/>
    </source>
</evidence>
<evidence type="ECO:0000256" key="1">
    <source>
        <dbReference type="SAM" id="Phobius"/>
    </source>
</evidence>
<name>A0A1P8WJD9_9PLAN</name>
<evidence type="ECO:0008006" key="4">
    <source>
        <dbReference type="Google" id="ProtNLM"/>
    </source>
</evidence>
<feature type="transmembrane region" description="Helical" evidence="1">
    <location>
        <begin position="21"/>
        <end position="38"/>
    </location>
</feature>
<protein>
    <recommendedName>
        <fullName evidence="4">DUF5666 domain-containing protein</fullName>
    </recommendedName>
</protein>
<proteinExistence type="predicted"/>
<keyword evidence="3" id="KW-1185">Reference proteome</keyword>
<keyword evidence="1" id="KW-1133">Transmembrane helix</keyword>